<reference evidence="1 2" key="1">
    <citation type="submission" date="2023-07" db="EMBL/GenBank/DDBJ databases">
        <title>Comparative genomics of wheat-associated soil bacteria to identify genetic determinants of phenazine resistance.</title>
        <authorList>
            <person name="Mouncey N."/>
        </authorList>
    </citation>
    <scope>NUCLEOTIDE SEQUENCE [LARGE SCALE GENOMIC DNA]</scope>
    <source>
        <strain evidence="1 2">W2I7</strain>
    </source>
</reference>
<protein>
    <submittedName>
        <fullName evidence="1">Uncharacterized protein</fullName>
    </submittedName>
</protein>
<comment type="caution">
    <text evidence="1">The sequence shown here is derived from an EMBL/GenBank/DDBJ whole genome shotgun (WGS) entry which is preliminary data.</text>
</comment>
<gene>
    <name evidence="1" type="ORF">QFZ46_000796</name>
</gene>
<evidence type="ECO:0000313" key="2">
    <source>
        <dbReference type="Proteomes" id="UP001239085"/>
    </source>
</evidence>
<proteinExistence type="predicted"/>
<organism evidence="1 2">
    <name type="scientific">Microbacterium murale</name>
    <dbReference type="NCBI Taxonomy" id="1081040"/>
    <lineage>
        <taxon>Bacteria</taxon>
        <taxon>Bacillati</taxon>
        <taxon>Actinomycetota</taxon>
        <taxon>Actinomycetes</taxon>
        <taxon>Micrococcales</taxon>
        <taxon>Microbacteriaceae</taxon>
        <taxon>Microbacterium</taxon>
    </lineage>
</organism>
<sequence length="88" mass="9752">MAAESFVSVGTGVEPLWARARGYALCFRPMEAVDADAHDWPAVACASEVREFRREMCLPGTVETVEGDEDSALWSNALNLLQQLHQDR</sequence>
<name>A0ABU0P5M7_9MICO</name>
<dbReference type="Proteomes" id="UP001239085">
    <property type="component" value="Unassembled WGS sequence"/>
</dbReference>
<keyword evidence="2" id="KW-1185">Reference proteome</keyword>
<accession>A0ABU0P5M7</accession>
<evidence type="ECO:0000313" key="1">
    <source>
        <dbReference type="EMBL" id="MDQ0642636.1"/>
    </source>
</evidence>
<dbReference type="EMBL" id="JAUSXK010000001">
    <property type="protein sequence ID" value="MDQ0642636.1"/>
    <property type="molecule type" value="Genomic_DNA"/>
</dbReference>